<evidence type="ECO:0000313" key="2">
    <source>
        <dbReference type="Proteomes" id="UP000193380"/>
    </source>
</evidence>
<dbReference type="PANTHER" id="PTHR23120:SF0">
    <property type="entry name" value="MAESTRO HEAT-LIKE REPEAT FAMILY MEMBER 1"/>
    <property type="match status" value="1"/>
</dbReference>
<proteinExistence type="predicted"/>
<dbReference type="AlphaFoldDB" id="A0A061ACU9"/>
<reference evidence="1" key="2">
    <citation type="submission" date="2014-03" db="EMBL/GenBank/DDBJ databases">
        <authorList>
            <person name="Genoscope - CEA"/>
        </authorList>
    </citation>
    <scope>NUCLEOTIDE SEQUENCE</scope>
</reference>
<organism evidence="1 2">
    <name type="scientific">Oncorhynchus mykiss</name>
    <name type="common">Rainbow trout</name>
    <name type="synonym">Salmo gairdneri</name>
    <dbReference type="NCBI Taxonomy" id="8022"/>
    <lineage>
        <taxon>Eukaryota</taxon>
        <taxon>Metazoa</taxon>
        <taxon>Chordata</taxon>
        <taxon>Craniata</taxon>
        <taxon>Vertebrata</taxon>
        <taxon>Euteleostomi</taxon>
        <taxon>Actinopterygii</taxon>
        <taxon>Neopterygii</taxon>
        <taxon>Teleostei</taxon>
        <taxon>Protacanthopterygii</taxon>
        <taxon>Salmoniformes</taxon>
        <taxon>Salmonidae</taxon>
        <taxon>Salmoninae</taxon>
        <taxon>Oncorhynchus</taxon>
    </lineage>
</organism>
<sequence>MTVSVSLIIVTIQCEVFLQEKCSYFYSRFNSFVCVCSWVCRVAVEALRILLARAQLDHVVKPLDQEGAWDKMKDPQQHITGVTLLARCVVVFRAMAKHAGPRLPAIVECLCPCLNNIYECQRVTITAFFSEVSQAQGPLL</sequence>
<protein>
    <submittedName>
        <fullName evidence="1">Uncharacterized protein</fullName>
    </submittedName>
</protein>
<name>A0A061ACU9_ONCMY</name>
<reference evidence="1" key="1">
    <citation type="journal article" date="2014" name="Nat. Commun.">
        <title>The rainbow trout genome provides novel insights into evolution after whole-genome duplication in vertebrates.</title>
        <authorList>
            <person name="Berthelot C."/>
            <person name="Brunet F."/>
            <person name="Chalopin D."/>
            <person name="Juanchich A."/>
            <person name="Bernard M."/>
            <person name="Noel B."/>
            <person name="Bento P."/>
            <person name="Da Silva C."/>
            <person name="Labadie K."/>
            <person name="Alberti A."/>
            <person name="Aury J.M."/>
            <person name="Louis A."/>
            <person name="Dehais P."/>
            <person name="Bardou P."/>
            <person name="Montfort J."/>
            <person name="Klopp C."/>
            <person name="Cabau C."/>
            <person name="Gaspin C."/>
            <person name="Thorgaard G.H."/>
            <person name="Boussaha M."/>
            <person name="Quillet E."/>
            <person name="Guyomard R."/>
            <person name="Galiana D."/>
            <person name="Bobe J."/>
            <person name="Volff J.N."/>
            <person name="Genet C."/>
            <person name="Wincker P."/>
            <person name="Jaillon O."/>
            <person name="Roest Crollius H."/>
            <person name="Guiguen Y."/>
        </authorList>
    </citation>
    <scope>NUCLEOTIDE SEQUENCE [LARGE SCALE GENOMIC DNA]</scope>
</reference>
<dbReference type="GO" id="GO:0005737">
    <property type="term" value="C:cytoplasm"/>
    <property type="evidence" value="ECO:0007669"/>
    <property type="project" value="TreeGrafter"/>
</dbReference>
<dbReference type="PaxDb" id="8022-A0A061ACU9"/>
<dbReference type="InterPro" id="IPR045206">
    <property type="entry name" value="Maestro_heat-like_prot"/>
</dbReference>
<dbReference type="Proteomes" id="UP000193380">
    <property type="component" value="Unassembled WGS sequence"/>
</dbReference>
<dbReference type="STRING" id="8022.A0A061ACU9"/>
<accession>A0A061ACU9</accession>
<evidence type="ECO:0000313" key="1">
    <source>
        <dbReference type="EMBL" id="CDR18301.1"/>
    </source>
</evidence>
<dbReference type="EMBL" id="FR975925">
    <property type="protein sequence ID" value="CDR18301.1"/>
    <property type="molecule type" value="Genomic_DNA"/>
</dbReference>
<gene>
    <name evidence="1" type="ORF">GSONMT00050020001</name>
</gene>
<dbReference type="PANTHER" id="PTHR23120">
    <property type="entry name" value="MAESTRO-RELATED HEAT DOMAIN-CONTAINING"/>
    <property type="match status" value="1"/>
</dbReference>